<evidence type="ECO:0000313" key="12">
    <source>
        <dbReference type="Proteomes" id="UP000759298"/>
    </source>
</evidence>
<feature type="binding site" evidence="10">
    <location>
        <position position="14"/>
    </location>
    <ligand>
        <name>Mg(2+)</name>
        <dbReference type="ChEBI" id="CHEBI:18420"/>
    </ligand>
</feature>
<protein>
    <recommendedName>
        <fullName evidence="5 10">Phosphoglycolate phosphatase</fullName>
        <shortName evidence="10">PGP</shortName>
        <shortName evidence="10">PGPase</shortName>
        <ecNumber evidence="5 10">3.1.3.18</ecNumber>
    </recommendedName>
</protein>
<dbReference type="InterPro" id="IPR050155">
    <property type="entry name" value="HAD-like_hydrolase_sf"/>
</dbReference>
<dbReference type="SUPFAM" id="SSF56784">
    <property type="entry name" value="HAD-like"/>
    <property type="match status" value="1"/>
</dbReference>
<evidence type="ECO:0000313" key="11">
    <source>
        <dbReference type="EMBL" id="MBY8337251.1"/>
    </source>
</evidence>
<dbReference type="HAMAP" id="MF_00495">
    <property type="entry name" value="GPH_hydrolase_bact"/>
    <property type="match status" value="1"/>
</dbReference>
<evidence type="ECO:0000256" key="10">
    <source>
        <dbReference type="HAMAP-Rule" id="MF_00495"/>
    </source>
</evidence>
<dbReference type="PANTHER" id="PTHR43434">
    <property type="entry name" value="PHOSPHOGLYCOLATE PHOSPHATASE"/>
    <property type="match status" value="1"/>
</dbReference>
<dbReference type="SFLD" id="SFLDS00003">
    <property type="entry name" value="Haloacid_Dehalogenase"/>
    <property type="match status" value="1"/>
</dbReference>
<dbReference type="InterPro" id="IPR036412">
    <property type="entry name" value="HAD-like_sf"/>
</dbReference>
<comment type="pathway">
    <text evidence="3 10">Organic acid metabolism; glycolate biosynthesis; glycolate from 2-phosphoglycolate: step 1/1.</text>
</comment>
<dbReference type="Pfam" id="PF13419">
    <property type="entry name" value="HAD_2"/>
    <property type="match status" value="1"/>
</dbReference>
<dbReference type="RefSeq" id="WP_222824786.1">
    <property type="nucleotide sequence ID" value="NZ_JAHWXP010000002.1"/>
</dbReference>
<dbReference type="InterPro" id="IPR023214">
    <property type="entry name" value="HAD_sf"/>
</dbReference>
<comment type="function">
    <text evidence="10">Specifically catalyzes the dephosphorylation of 2-phosphoglycolate. Is involved in the dissimilation of the intracellular 2-phosphoglycolate formed during the DNA repair of 3'-phosphoglycolate ends, a major class of DNA lesions induced by oxidative stress.</text>
</comment>
<evidence type="ECO:0000256" key="5">
    <source>
        <dbReference type="ARBA" id="ARBA00013078"/>
    </source>
</evidence>
<evidence type="ECO:0000256" key="4">
    <source>
        <dbReference type="ARBA" id="ARBA00006171"/>
    </source>
</evidence>
<keyword evidence="6 10" id="KW-0479">Metal-binding</keyword>
<gene>
    <name evidence="11" type="ORF">KYN89_09330</name>
</gene>
<dbReference type="Proteomes" id="UP000759298">
    <property type="component" value="Unassembled WGS sequence"/>
</dbReference>
<feature type="binding site" evidence="10">
    <location>
        <position position="179"/>
    </location>
    <ligand>
        <name>Mg(2+)</name>
        <dbReference type="ChEBI" id="CHEBI:18420"/>
    </ligand>
</feature>
<sequence length="229" mass="24059">MSDFPFDAIGLDLDGTLLDTKADLAAAVNHALADGGYQQVPAKQVEGLIGGGAKVMLARAIEAQGGSMAEEDFRPLYKTLLRYYSQHNAVHTQPFPGVIETLDELAAMDVKLAVVTNKFEGFAAEILEQLGLTDRFVTLIGGDSLGKDANGNFRAKPAADPVLTAMERCGARRLAFVGDSTYDVMAARAAGVPVVAAGYGYCDKPAHDLGADAVIDSFDALIPALRGLA</sequence>
<name>A0ABS7PE35_9SPHN</name>
<proteinExistence type="inferred from homology"/>
<feature type="active site" description="Nucleophile" evidence="10">
    <location>
        <position position="12"/>
    </location>
</feature>
<keyword evidence="9 10" id="KW-0119">Carbohydrate metabolism</keyword>
<keyword evidence="8 10" id="KW-0460">Magnesium</keyword>
<comment type="caution">
    <text evidence="11">The sequence shown here is derived from an EMBL/GenBank/DDBJ whole genome shotgun (WGS) entry which is preliminary data.</text>
</comment>
<comment type="similarity">
    <text evidence="4 10">Belongs to the HAD-like hydrolase superfamily. CbbY/CbbZ/Gph/YieH family.</text>
</comment>
<comment type="cofactor">
    <cofactor evidence="2 10">
        <name>Mg(2+)</name>
        <dbReference type="ChEBI" id="CHEBI:18420"/>
    </cofactor>
</comment>
<organism evidence="11 12">
    <name type="scientific">Alteriqipengyuania abyssalis</name>
    <dbReference type="NCBI Taxonomy" id="2860200"/>
    <lineage>
        <taxon>Bacteria</taxon>
        <taxon>Pseudomonadati</taxon>
        <taxon>Pseudomonadota</taxon>
        <taxon>Alphaproteobacteria</taxon>
        <taxon>Sphingomonadales</taxon>
        <taxon>Erythrobacteraceae</taxon>
        <taxon>Alteriqipengyuania</taxon>
    </lineage>
</organism>
<reference evidence="11 12" key="1">
    <citation type="submission" date="2021-07" db="EMBL/GenBank/DDBJ databases">
        <title>Alteriqipengyuania abyssalis NZ-12B nov, sp.nov isolated from deep sea sponge in pacific ocean.</title>
        <authorList>
            <person name="Tareen S."/>
            <person name="Wink J."/>
        </authorList>
    </citation>
    <scope>NUCLEOTIDE SEQUENCE [LARGE SCALE GENOMIC DNA]</scope>
    <source>
        <strain evidence="11 12">NZ-12B</strain>
    </source>
</reference>
<dbReference type="InterPro" id="IPR006439">
    <property type="entry name" value="HAD-SF_hydro_IA"/>
</dbReference>
<dbReference type="NCBIfam" id="TIGR01549">
    <property type="entry name" value="HAD-SF-IA-v1"/>
    <property type="match status" value="1"/>
</dbReference>
<dbReference type="PANTHER" id="PTHR43434:SF1">
    <property type="entry name" value="PHOSPHOGLYCOLATE PHOSPHATASE"/>
    <property type="match status" value="1"/>
</dbReference>
<dbReference type="InterPro" id="IPR041492">
    <property type="entry name" value="HAD_2"/>
</dbReference>
<evidence type="ECO:0000256" key="7">
    <source>
        <dbReference type="ARBA" id="ARBA00022801"/>
    </source>
</evidence>
<keyword evidence="7 10" id="KW-0378">Hydrolase</keyword>
<feature type="binding site" evidence="10">
    <location>
        <position position="12"/>
    </location>
    <ligand>
        <name>Mg(2+)</name>
        <dbReference type="ChEBI" id="CHEBI:18420"/>
    </ligand>
</feature>
<dbReference type="Gene3D" id="1.10.150.240">
    <property type="entry name" value="Putative phosphatase, domain 2"/>
    <property type="match status" value="1"/>
</dbReference>
<accession>A0ABS7PE35</accession>
<dbReference type="InterPro" id="IPR023198">
    <property type="entry name" value="PGP-like_dom2"/>
</dbReference>
<evidence type="ECO:0000256" key="1">
    <source>
        <dbReference type="ARBA" id="ARBA00000830"/>
    </source>
</evidence>
<dbReference type="EC" id="3.1.3.18" evidence="5 10"/>
<dbReference type="EMBL" id="JAHWXP010000002">
    <property type="protein sequence ID" value="MBY8337251.1"/>
    <property type="molecule type" value="Genomic_DNA"/>
</dbReference>
<dbReference type="InterPro" id="IPR037512">
    <property type="entry name" value="PGPase_prok"/>
</dbReference>
<evidence type="ECO:0000256" key="3">
    <source>
        <dbReference type="ARBA" id="ARBA00004818"/>
    </source>
</evidence>
<evidence type="ECO:0000256" key="8">
    <source>
        <dbReference type="ARBA" id="ARBA00022842"/>
    </source>
</evidence>
<comment type="catalytic activity">
    <reaction evidence="1 10">
        <text>2-phosphoglycolate + H2O = glycolate + phosphate</text>
        <dbReference type="Rhea" id="RHEA:14369"/>
        <dbReference type="ChEBI" id="CHEBI:15377"/>
        <dbReference type="ChEBI" id="CHEBI:29805"/>
        <dbReference type="ChEBI" id="CHEBI:43474"/>
        <dbReference type="ChEBI" id="CHEBI:58033"/>
        <dbReference type="EC" id="3.1.3.18"/>
    </reaction>
</comment>
<keyword evidence="12" id="KW-1185">Reference proteome</keyword>
<evidence type="ECO:0000256" key="9">
    <source>
        <dbReference type="ARBA" id="ARBA00023277"/>
    </source>
</evidence>
<evidence type="ECO:0000256" key="6">
    <source>
        <dbReference type="ARBA" id="ARBA00022723"/>
    </source>
</evidence>
<evidence type="ECO:0000256" key="2">
    <source>
        <dbReference type="ARBA" id="ARBA00001946"/>
    </source>
</evidence>
<dbReference type="Gene3D" id="3.40.50.1000">
    <property type="entry name" value="HAD superfamily/HAD-like"/>
    <property type="match status" value="1"/>
</dbReference>
<dbReference type="SFLD" id="SFLDG01129">
    <property type="entry name" value="C1.5:_HAD__Beta-PGM__Phosphata"/>
    <property type="match status" value="1"/>
</dbReference>